<name>A0AAD7DQD3_MYCRO</name>
<gene>
    <name evidence="2" type="ORF">B0H17DRAFT_1130764</name>
</gene>
<protein>
    <recommendedName>
        <fullName evidence="4">Galectin</fullName>
    </recommendedName>
</protein>
<dbReference type="Proteomes" id="UP001221757">
    <property type="component" value="Unassembled WGS sequence"/>
</dbReference>
<sequence>MKGWCPFFKKGIFLFFFFSFLVPSLKRKTKGAAPVLWQTTGKASTISHHFRQEAVTEQAGISLNPDQLPFLSILVCFSPPSNRCWRRIIFNPVLEVGHGTQTGDSIKLVGKIIDESWGEPLHGGSSPISVPSNITRNTVRFSDDVADVFRVSGALPGLFHWLDAKQNGWLSLGGPVNPVVPQPVLRGLSNVVGIEAG</sequence>
<dbReference type="EMBL" id="JARKIE010000033">
    <property type="protein sequence ID" value="KAJ7696740.1"/>
    <property type="molecule type" value="Genomic_DNA"/>
</dbReference>
<proteinExistence type="predicted"/>
<dbReference type="AlphaFoldDB" id="A0AAD7DQD3"/>
<feature type="signal peptide" evidence="1">
    <location>
        <begin position="1"/>
        <end position="27"/>
    </location>
</feature>
<comment type="caution">
    <text evidence="2">The sequence shown here is derived from an EMBL/GenBank/DDBJ whole genome shotgun (WGS) entry which is preliminary data.</text>
</comment>
<evidence type="ECO:0000313" key="3">
    <source>
        <dbReference type="Proteomes" id="UP001221757"/>
    </source>
</evidence>
<organism evidence="2 3">
    <name type="scientific">Mycena rosella</name>
    <name type="common">Pink bonnet</name>
    <name type="synonym">Agaricus rosellus</name>
    <dbReference type="NCBI Taxonomy" id="1033263"/>
    <lineage>
        <taxon>Eukaryota</taxon>
        <taxon>Fungi</taxon>
        <taxon>Dikarya</taxon>
        <taxon>Basidiomycota</taxon>
        <taxon>Agaricomycotina</taxon>
        <taxon>Agaricomycetes</taxon>
        <taxon>Agaricomycetidae</taxon>
        <taxon>Agaricales</taxon>
        <taxon>Marasmiineae</taxon>
        <taxon>Mycenaceae</taxon>
        <taxon>Mycena</taxon>
    </lineage>
</organism>
<evidence type="ECO:0000313" key="2">
    <source>
        <dbReference type="EMBL" id="KAJ7696740.1"/>
    </source>
</evidence>
<feature type="chain" id="PRO_5042245427" description="Galectin" evidence="1">
    <location>
        <begin position="28"/>
        <end position="197"/>
    </location>
</feature>
<evidence type="ECO:0000256" key="1">
    <source>
        <dbReference type="SAM" id="SignalP"/>
    </source>
</evidence>
<keyword evidence="3" id="KW-1185">Reference proteome</keyword>
<accession>A0AAD7DQD3</accession>
<evidence type="ECO:0008006" key="4">
    <source>
        <dbReference type="Google" id="ProtNLM"/>
    </source>
</evidence>
<reference evidence="2" key="1">
    <citation type="submission" date="2023-03" db="EMBL/GenBank/DDBJ databases">
        <title>Massive genome expansion in bonnet fungi (Mycena s.s.) driven by repeated elements and novel gene families across ecological guilds.</title>
        <authorList>
            <consortium name="Lawrence Berkeley National Laboratory"/>
            <person name="Harder C.B."/>
            <person name="Miyauchi S."/>
            <person name="Viragh M."/>
            <person name="Kuo A."/>
            <person name="Thoen E."/>
            <person name="Andreopoulos B."/>
            <person name="Lu D."/>
            <person name="Skrede I."/>
            <person name="Drula E."/>
            <person name="Henrissat B."/>
            <person name="Morin E."/>
            <person name="Kohler A."/>
            <person name="Barry K."/>
            <person name="LaButti K."/>
            <person name="Morin E."/>
            <person name="Salamov A."/>
            <person name="Lipzen A."/>
            <person name="Mereny Z."/>
            <person name="Hegedus B."/>
            <person name="Baldrian P."/>
            <person name="Stursova M."/>
            <person name="Weitz H."/>
            <person name="Taylor A."/>
            <person name="Grigoriev I.V."/>
            <person name="Nagy L.G."/>
            <person name="Martin F."/>
            <person name="Kauserud H."/>
        </authorList>
    </citation>
    <scope>NUCLEOTIDE SEQUENCE</scope>
    <source>
        <strain evidence="2">CBHHK067</strain>
    </source>
</reference>
<keyword evidence="1" id="KW-0732">Signal</keyword>